<evidence type="ECO:0000313" key="2">
    <source>
        <dbReference type="Proteomes" id="UP000076623"/>
    </source>
</evidence>
<protein>
    <submittedName>
        <fullName evidence="1">Uncharacterized protein</fullName>
    </submittedName>
</protein>
<dbReference type="OrthoDB" id="529831at2"/>
<organism evidence="1 2">
    <name type="scientific">Fictibacillus phosphorivorans</name>
    <dbReference type="NCBI Taxonomy" id="1221500"/>
    <lineage>
        <taxon>Bacteria</taxon>
        <taxon>Bacillati</taxon>
        <taxon>Bacillota</taxon>
        <taxon>Bacilli</taxon>
        <taxon>Bacillales</taxon>
        <taxon>Fictibacillaceae</taxon>
        <taxon>Fictibacillus</taxon>
    </lineage>
</organism>
<dbReference type="EMBL" id="CP015378">
    <property type="protein sequence ID" value="ANC78393.1"/>
    <property type="molecule type" value="Genomic_DNA"/>
</dbReference>
<gene>
    <name evidence="1" type="ORF">ABE65_016950</name>
</gene>
<sequence>MWNKIRIGVLLTACLSFFFPLTTEAKEPLTYFPIVKKGEVLEWEKVNKLLPKGATFKVVDLETGFYFQVQRRAGNKHADVQPLTRDDTAVLKHLYNDKWSWNRRAILIPVNGRMLAGSMHGMPHGAGALENGFPGHFCIHFLGSSTHRSRNIDPSHQFMILKAGGQLTKYAAGASAKQAVSMFLVGMKQQDIKIAMPVVNKALLKDPTITKLFKGITSMQYDIRSPSTRYPPVVRTEIRARVKKYDDSGLQTDTLTFLMERKSMTDGWKIIKIRF</sequence>
<evidence type="ECO:0000313" key="1">
    <source>
        <dbReference type="EMBL" id="ANC78393.1"/>
    </source>
</evidence>
<dbReference type="Proteomes" id="UP000076623">
    <property type="component" value="Chromosome"/>
</dbReference>
<proteinExistence type="predicted"/>
<keyword evidence="2" id="KW-1185">Reference proteome</keyword>
<accession>A0A160IPM7</accession>
<reference evidence="1 2" key="1">
    <citation type="submission" date="2016-04" db="EMBL/GenBank/DDBJ databases">
        <title>Complete genome sequence of Fictibacillus phosphorivorans G25-29, a strain toxic to nematodes.</title>
        <authorList>
            <person name="Zheng Z."/>
        </authorList>
    </citation>
    <scope>NUCLEOTIDE SEQUENCE [LARGE SCALE GENOMIC DNA]</scope>
    <source>
        <strain evidence="1 2">G25-29</strain>
    </source>
</reference>
<dbReference type="AlphaFoldDB" id="A0A160IPM7"/>
<name>A0A160IPM7_9BACL</name>
<dbReference type="KEGG" id="fpn:ABE65_016950"/>
<dbReference type="STRING" id="1221500.ABE65_016950"/>